<dbReference type="Pfam" id="PF06722">
    <property type="entry name" value="EryCIII-like_C"/>
    <property type="match status" value="1"/>
</dbReference>
<dbReference type="Gene3D" id="3.40.50.2000">
    <property type="entry name" value="Glycogen Phosphorylase B"/>
    <property type="match status" value="2"/>
</dbReference>
<feature type="domain" description="Glycosyltransferase family 28 N-terminal" evidence="1">
    <location>
        <begin position="3"/>
        <end position="127"/>
    </location>
</feature>
<dbReference type="InterPro" id="IPR002213">
    <property type="entry name" value="UDP_glucos_trans"/>
</dbReference>
<dbReference type="EMBL" id="PPXF01000065">
    <property type="protein sequence ID" value="POH59616.1"/>
    <property type="molecule type" value="Genomic_DNA"/>
</dbReference>
<gene>
    <name evidence="3" type="ORF">C3B59_17110</name>
</gene>
<evidence type="ECO:0000313" key="3">
    <source>
        <dbReference type="EMBL" id="POH59616.1"/>
    </source>
</evidence>
<dbReference type="InterPro" id="IPR004276">
    <property type="entry name" value="GlycoTrans_28_N"/>
</dbReference>
<reference evidence="3 4" key="1">
    <citation type="submission" date="2018-01" db="EMBL/GenBank/DDBJ databases">
        <title>Cryobacterium sp. nov., from glaciers in China.</title>
        <authorList>
            <person name="Liu Q."/>
            <person name="Xin Y.-H."/>
        </authorList>
    </citation>
    <scope>NUCLEOTIDE SEQUENCE [LARGE SCALE GENOMIC DNA]</scope>
    <source>
        <strain evidence="3 4">TMB1-8</strain>
    </source>
</reference>
<comment type="caution">
    <text evidence="3">The sequence shown here is derived from an EMBL/GenBank/DDBJ whole genome shotgun (WGS) entry which is preliminary data.</text>
</comment>
<dbReference type="FunFam" id="3.40.50.2000:FF:000009">
    <property type="entry name" value="Sterol 3-beta-glucosyltransferase UGT80A2"/>
    <property type="match status" value="1"/>
</dbReference>
<keyword evidence="3" id="KW-0808">Transferase</keyword>
<dbReference type="GO" id="GO:0033072">
    <property type="term" value="P:vancomycin biosynthetic process"/>
    <property type="evidence" value="ECO:0007669"/>
    <property type="project" value="UniProtKB-ARBA"/>
</dbReference>
<evidence type="ECO:0000259" key="1">
    <source>
        <dbReference type="Pfam" id="PF03033"/>
    </source>
</evidence>
<evidence type="ECO:0000259" key="2">
    <source>
        <dbReference type="Pfam" id="PF06722"/>
    </source>
</evidence>
<dbReference type="InterPro" id="IPR050426">
    <property type="entry name" value="Glycosyltransferase_28"/>
</dbReference>
<dbReference type="RefSeq" id="WP_103432402.1">
    <property type="nucleotide sequence ID" value="NZ_PPXF01000065.1"/>
</dbReference>
<dbReference type="GO" id="GO:0016758">
    <property type="term" value="F:hexosyltransferase activity"/>
    <property type="evidence" value="ECO:0007669"/>
    <property type="project" value="InterPro"/>
</dbReference>
<dbReference type="GO" id="GO:0005975">
    <property type="term" value="P:carbohydrate metabolic process"/>
    <property type="evidence" value="ECO:0007669"/>
    <property type="project" value="InterPro"/>
</dbReference>
<dbReference type="InterPro" id="IPR010610">
    <property type="entry name" value="EryCIII-like_C"/>
</dbReference>
<name>A0A2S3Z5W6_9MICO</name>
<dbReference type="GO" id="GO:0008194">
    <property type="term" value="F:UDP-glycosyltransferase activity"/>
    <property type="evidence" value="ECO:0007669"/>
    <property type="project" value="InterPro"/>
</dbReference>
<dbReference type="OrthoDB" id="3253247at2"/>
<dbReference type="AlphaFoldDB" id="A0A2S3Z5W6"/>
<dbReference type="SUPFAM" id="SSF53756">
    <property type="entry name" value="UDP-Glycosyltransferase/glycogen phosphorylase"/>
    <property type="match status" value="1"/>
</dbReference>
<dbReference type="Proteomes" id="UP000237104">
    <property type="component" value="Unassembled WGS sequence"/>
</dbReference>
<dbReference type="PANTHER" id="PTHR48050:SF13">
    <property type="entry name" value="STEROL 3-BETA-GLUCOSYLTRANSFERASE UGT80A2"/>
    <property type="match status" value="1"/>
</dbReference>
<dbReference type="PANTHER" id="PTHR48050">
    <property type="entry name" value="STEROL 3-BETA-GLUCOSYLTRANSFERASE"/>
    <property type="match status" value="1"/>
</dbReference>
<dbReference type="CDD" id="cd03784">
    <property type="entry name" value="GT1_Gtf-like"/>
    <property type="match status" value="1"/>
</dbReference>
<protein>
    <submittedName>
        <fullName evidence="3">Glycosyltransferase</fullName>
    </submittedName>
</protein>
<proteinExistence type="predicted"/>
<sequence length="396" mass="41078">MRILLATAGSRGDIEPFAALARRAVVEGHHARLIAPDSSGADLSGVDALSMGVDYTRLIEDQGVSLVAAIRSYSSVVRPIMNAVIVEPARAALEYRPDVIVAHPKVLSAPIIAEALGIPNILVEIVPAMTPTSRFPAAGTTTRNLGVFNKLTYQAAAASAAMFRTDLDQAARVLGVSRRSVAPPSATLMPISPAVLARPSDWPQTVHLTGPWLTETVSNQLTDEIASFIAGGQFVYAGFGSMAVGDPAARAREVLGGIRDFGARALLATGLGGLKAAPQLLGDDVLVVRSIDHALVLPHAVAAVHHGGIGTVQSATRASTVSVIVPFIADQPFWGARVHARGLGPAPIHQRHLSSARIVTSLKDSESYRPAIAGASRSMADEDGAGAALSVIAGLL</sequence>
<evidence type="ECO:0000313" key="4">
    <source>
        <dbReference type="Proteomes" id="UP000237104"/>
    </source>
</evidence>
<organism evidence="3 4">
    <name type="scientific">Cryobacterium zongtaii</name>
    <dbReference type="NCBI Taxonomy" id="1259217"/>
    <lineage>
        <taxon>Bacteria</taxon>
        <taxon>Bacillati</taxon>
        <taxon>Actinomycetota</taxon>
        <taxon>Actinomycetes</taxon>
        <taxon>Micrococcales</taxon>
        <taxon>Microbacteriaceae</taxon>
        <taxon>Cryobacterium</taxon>
    </lineage>
</organism>
<accession>A0A2S3Z5W6</accession>
<feature type="domain" description="Erythromycin biosynthesis protein CIII-like C-terminal" evidence="2">
    <location>
        <begin position="281"/>
        <end position="382"/>
    </location>
</feature>
<dbReference type="Pfam" id="PF03033">
    <property type="entry name" value="Glyco_transf_28"/>
    <property type="match status" value="1"/>
</dbReference>